<gene>
    <name evidence="1" type="ORF">TALK_04830</name>
</gene>
<name>A0A1Y2LF82_9PROT</name>
<proteinExistence type="predicted"/>
<dbReference type="OrthoDB" id="7358102at2"/>
<dbReference type="AlphaFoldDB" id="A0A1Y2LF82"/>
<comment type="caution">
    <text evidence="1">The sequence shown here is derived from an EMBL/GenBank/DDBJ whole genome shotgun (WGS) entry which is preliminary data.</text>
</comment>
<evidence type="ECO:0000313" key="1">
    <source>
        <dbReference type="EMBL" id="OSQ49646.1"/>
    </source>
</evidence>
<accession>A0A1Y2LF82</accession>
<dbReference type="EMBL" id="JFKB01000002">
    <property type="protein sequence ID" value="OSQ49646.1"/>
    <property type="molecule type" value="Genomic_DNA"/>
</dbReference>
<sequence length="116" mass="12836">MNAISELPEWRILLAEEIKRTSVTDTAKRIGYARSSVSLANGGKYTANTDQLEARVLEVLGGPEPTFYCPAQGASITKNDCVEFAARSMPTTSPRALRQWQICQSCEHREDCNNAE</sequence>
<dbReference type="Proteomes" id="UP000193396">
    <property type="component" value="Unassembled WGS sequence"/>
</dbReference>
<dbReference type="RefSeq" id="WP_085616402.1">
    <property type="nucleotide sequence ID" value="NZ_JFKB01000002.1"/>
</dbReference>
<reference evidence="1 2" key="1">
    <citation type="submission" date="2014-03" db="EMBL/GenBank/DDBJ databases">
        <title>The draft genome sequence of Thalassospira alkalitolerans JCM 18968.</title>
        <authorList>
            <person name="Lai Q."/>
            <person name="Shao Z."/>
        </authorList>
    </citation>
    <scope>NUCLEOTIDE SEQUENCE [LARGE SCALE GENOMIC DNA]</scope>
    <source>
        <strain evidence="1 2">JCM 18968</strain>
    </source>
</reference>
<protein>
    <submittedName>
        <fullName evidence="1">Uncharacterized protein</fullName>
    </submittedName>
</protein>
<evidence type="ECO:0000313" key="2">
    <source>
        <dbReference type="Proteomes" id="UP000193396"/>
    </source>
</evidence>
<dbReference type="STRING" id="1293890.TALK_04830"/>
<keyword evidence="2" id="KW-1185">Reference proteome</keyword>
<organism evidence="1 2">
    <name type="scientific">Thalassospira alkalitolerans</name>
    <dbReference type="NCBI Taxonomy" id="1293890"/>
    <lineage>
        <taxon>Bacteria</taxon>
        <taxon>Pseudomonadati</taxon>
        <taxon>Pseudomonadota</taxon>
        <taxon>Alphaproteobacteria</taxon>
        <taxon>Rhodospirillales</taxon>
        <taxon>Thalassospiraceae</taxon>
        <taxon>Thalassospira</taxon>
    </lineage>
</organism>